<dbReference type="GO" id="GO:0009002">
    <property type="term" value="F:serine-type D-Ala-D-Ala carboxypeptidase activity"/>
    <property type="evidence" value="ECO:0007669"/>
    <property type="project" value="InterPro"/>
</dbReference>
<reference evidence="13" key="1">
    <citation type="submission" date="2015-07" db="EMBL/GenBank/DDBJ databases">
        <title>Draft genome sequence of Streptomyces sp. CMAA 1322, a bacterium isolated from Caatinga biome, from dry forest semiarid of Brazil.</title>
        <authorList>
            <person name="Santos S.N."/>
            <person name="Gacesa R."/>
            <person name="Taketani R.G."/>
            <person name="Long P.F."/>
            <person name="Melo I.S."/>
        </authorList>
    </citation>
    <scope>NUCLEOTIDE SEQUENCE [LARGE SCALE GENOMIC DNA]</scope>
    <source>
        <strain evidence="13">CMAA 1322</strain>
    </source>
</reference>
<dbReference type="InterPro" id="IPR018044">
    <property type="entry name" value="Peptidase_S11"/>
</dbReference>
<feature type="compositionally biased region" description="Low complexity" evidence="10">
    <location>
        <begin position="201"/>
        <end position="211"/>
    </location>
</feature>
<feature type="binding site" evidence="8">
    <location>
        <position position="617"/>
    </location>
    <ligand>
        <name>substrate</name>
    </ligand>
</feature>
<feature type="active site" description="Proton acceptor" evidence="7">
    <location>
        <position position="445"/>
    </location>
</feature>
<dbReference type="STRING" id="1678637.AC230_26360"/>
<keyword evidence="3" id="KW-0378">Hydrolase</keyword>
<dbReference type="Proteomes" id="UP000037288">
    <property type="component" value="Unassembled WGS sequence"/>
</dbReference>
<dbReference type="PANTHER" id="PTHR21581:SF33">
    <property type="entry name" value="D-ALANYL-D-ALANINE CARBOXYPEPTIDASE DACB"/>
    <property type="match status" value="1"/>
</dbReference>
<feature type="domain" description="Peptidase S11 D-alanyl-D-alanine carboxypeptidase A N-terminal" evidence="11">
    <location>
        <begin position="436"/>
        <end position="634"/>
    </location>
</feature>
<evidence type="ECO:0000259" key="11">
    <source>
        <dbReference type="Pfam" id="PF00768"/>
    </source>
</evidence>
<evidence type="ECO:0000256" key="4">
    <source>
        <dbReference type="ARBA" id="ARBA00022960"/>
    </source>
</evidence>
<proteinExistence type="inferred from homology"/>
<evidence type="ECO:0000313" key="13">
    <source>
        <dbReference type="Proteomes" id="UP000037288"/>
    </source>
</evidence>
<dbReference type="PANTHER" id="PTHR21581">
    <property type="entry name" value="D-ALANYL-D-ALANINE CARBOXYPEPTIDASE"/>
    <property type="match status" value="1"/>
</dbReference>
<keyword evidence="2" id="KW-0732">Signal</keyword>
<dbReference type="PRINTS" id="PR00725">
    <property type="entry name" value="DADACBPTASE1"/>
</dbReference>
<dbReference type="SUPFAM" id="SSF56601">
    <property type="entry name" value="beta-lactamase/transpeptidase-like"/>
    <property type="match status" value="1"/>
</dbReference>
<keyword evidence="13" id="KW-1185">Reference proteome</keyword>
<evidence type="ECO:0000256" key="8">
    <source>
        <dbReference type="PIRSR" id="PIRSR618044-2"/>
    </source>
</evidence>
<comment type="caution">
    <text evidence="12">The sequence shown here is derived from an EMBL/GenBank/DDBJ whole genome shotgun (WGS) entry which is preliminary data.</text>
</comment>
<feature type="compositionally biased region" description="Pro residues" evidence="10">
    <location>
        <begin position="290"/>
        <end position="312"/>
    </location>
</feature>
<evidence type="ECO:0000256" key="3">
    <source>
        <dbReference type="ARBA" id="ARBA00022801"/>
    </source>
</evidence>
<sequence length="779" mass="79389">MAGESPDKSEQGKPSGETAGERAARTERAMPAGRGGDAGTAVAATDADANSAKRDEAEDALPKGGASGADAAARGADEGAPAAGRPAKGAAAPGGDARPKAAVASWAARADEEAGEDDAPEPAAESSADDRPAGAAAGRSAGPSGADQPTALLEAPAVDAAKPAANGTAGAKPAASRPASAASAGADQPTALLKAPSGDGAKPAANGTAAADQPTALLKAPVADDAKGDAKDDGKGGADSGSADQPTALIKAPEVETPEIKAPATPPKGAPTGNERASRFVPLKSDDAPAAPPKPARPAVPVKVAPPAPAAPAAPAAGTDGPERTAQTPLPVGPDGEKQAPLDLLAQLTNTPPPPDTAVRTTVRRLKIYTPIVVLLLIVFCVVQAFRPLPDAKLALGEKAAFTFGGERFDMKWPGEGQSAAKVLGVGDLGTFGDQKPVPTASMAKVMTAYIVLRDHPLKMRKQGGTEVPEQGPMITIDAQTEKEAGSGDESRIEWVKAGQSYSEYDMLQMLLIPSGNNIARQLARWDAGSEAAFVKKMNDVAKELGMKRTKYTDPSGFDRTTVSTASDQVLLAEQVIRNPIVRSITTKPNSKIKDGGQINSNIDDLLLKRTGVLGIKTGSTTAAGGALMWAARKRFGDEEVLIVGTTMDQHWKKGPDVQALMSLKMAKDVSYEQMSAVQNALQQATVVRKGQVVGYVDDQLGGRTPVVATKDVKGFGWGGMKAKFALEPKGASLPHAAKAGTVVGDLVVGSGPDAVKIPVALQKTLSEPSFGSKLTRLG</sequence>
<evidence type="ECO:0000256" key="7">
    <source>
        <dbReference type="PIRSR" id="PIRSR618044-1"/>
    </source>
</evidence>
<evidence type="ECO:0000256" key="10">
    <source>
        <dbReference type="SAM" id="MobiDB-lite"/>
    </source>
</evidence>
<name>A0A0K9XAY0_9ACTN</name>
<evidence type="ECO:0000256" key="9">
    <source>
        <dbReference type="RuleBase" id="RU004016"/>
    </source>
</evidence>
<evidence type="ECO:0000256" key="5">
    <source>
        <dbReference type="ARBA" id="ARBA00022984"/>
    </source>
</evidence>
<feature type="compositionally biased region" description="Low complexity" evidence="10">
    <location>
        <begin position="68"/>
        <end position="102"/>
    </location>
</feature>
<comment type="similarity">
    <text evidence="1 9">Belongs to the peptidase S11 family.</text>
</comment>
<evidence type="ECO:0000256" key="1">
    <source>
        <dbReference type="ARBA" id="ARBA00007164"/>
    </source>
</evidence>
<evidence type="ECO:0000256" key="6">
    <source>
        <dbReference type="ARBA" id="ARBA00023316"/>
    </source>
</evidence>
<evidence type="ECO:0000313" key="12">
    <source>
        <dbReference type="EMBL" id="KNB50363.1"/>
    </source>
</evidence>
<feature type="region of interest" description="Disordered" evidence="10">
    <location>
        <begin position="1"/>
        <end position="337"/>
    </location>
</feature>
<gene>
    <name evidence="12" type="ORF">AC230_26360</name>
</gene>
<keyword evidence="6" id="KW-0961">Cell wall biogenesis/degradation</keyword>
<dbReference type="OrthoDB" id="3530815at2"/>
<protein>
    <recommendedName>
        <fullName evidence="11">Peptidase S11 D-alanyl-D-alanine carboxypeptidase A N-terminal domain-containing protein</fullName>
    </recommendedName>
</protein>
<dbReference type="GO" id="GO:0009252">
    <property type="term" value="P:peptidoglycan biosynthetic process"/>
    <property type="evidence" value="ECO:0007669"/>
    <property type="project" value="UniProtKB-KW"/>
</dbReference>
<dbReference type="InterPro" id="IPR001967">
    <property type="entry name" value="Peptidase_S11_N"/>
</dbReference>
<accession>A0A0K9XAY0</accession>
<feature type="compositionally biased region" description="Low complexity" evidence="10">
    <location>
        <begin position="39"/>
        <end position="49"/>
    </location>
</feature>
<dbReference type="Pfam" id="PF00768">
    <property type="entry name" value="Peptidase_S11"/>
    <property type="match status" value="1"/>
</dbReference>
<dbReference type="AlphaFoldDB" id="A0A0K9XAY0"/>
<dbReference type="EMBL" id="LFXA01000017">
    <property type="protein sequence ID" value="KNB50363.1"/>
    <property type="molecule type" value="Genomic_DNA"/>
</dbReference>
<feature type="active site" description="Acyl-ester intermediate" evidence="7">
    <location>
        <position position="442"/>
    </location>
</feature>
<dbReference type="GO" id="GO:0008360">
    <property type="term" value="P:regulation of cell shape"/>
    <property type="evidence" value="ECO:0007669"/>
    <property type="project" value="UniProtKB-KW"/>
</dbReference>
<feature type="compositionally biased region" description="Basic and acidic residues" evidence="10">
    <location>
        <begin position="222"/>
        <end position="236"/>
    </location>
</feature>
<feature type="compositionally biased region" description="Basic and acidic residues" evidence="10">
    <location>
        <begin position="19"/>
        <end position="28"/>
    </location>
</feature>
<dbReference type="GO" id="GO:0006508">
    <property type="term" value="P:proteolysis"/>
    <property type="evidence" value="ECO:0007669"/>
    <property type="project" value="InterPro"/>
</dbReference>
<keyword evidence="4" id="KW-0133">Cell shape</keyword>
<feature type="compositionally biased region" description="Low complexity" evidence="10">
    <location>
        <begin position="133"/>
        <end position="146"/>
    </location>
</feature>
<dbReference type="PATRIC" id="fig|1678637.3.peg.5627"/>
<organism evidence="12 13">
    <name type="scientific">Streptomyces caatingaensis</name>
    <dbReference type="NCBI Taxonomy" id="1678637"/>
    <lineage>
        <taxon>Bacteria</taxon>
        <taxon>Bacillati</taxon>
        <taxon>Actinomycetota</taxon>
        <taxon>Actinomycetes</taxon>
        <taxon>Kitasatosporales</taxon>
        <taxon>Streptomycetaceae</taxon>
        <taxon>Streptomyces</taxon>
    </lineage>
</organism>
<feature type="active site" evidence="7">
    <location>
        <position position="515"/>
    </location>
</feature>
<feature type="compositionally biased region" description="Low complexity" evidence="10">
    <location>
        <begin position="155"/>
        <end position="186"/>
    </location>
</feature>
<dbReference type="GO" id="GO:0071555">
    <property type="term" value="P:cell wall organization"/>
    <property type="evidence" value="ECO:0007669"/>
    <property type="project" value="UniProtKB-KW"/>
</dbReference>
<feature type="compositionally biased region" description="Basic and acidic residues" evidence="10">
    <location>
        <begin position="1"/>
        <end position="11"/>
    </location>
</feature>
<dbReference type="Gene3D" id="3.40.710.10">
    <property type="entry name" value="DD-peptidase/beta-lactamase superfamily"/>
    <property type="match status" value="1"/>
</dbReference>
<dbReference type="InterPro" id="IPR012338">
    <property type="entry name" value="Beta-lactam/transpept-like"/>
</dbReference>
<evidence type="ECO:0000256" key="2">
    <source>
        <dbReference type="ARBA" id="ARBA00022729"/>
    </source>
</evidence>
<keyword evidence="5" id="KW-0573">Peptidoglycan synthesis</keyword>